<evidence type="ECO:0000256" key="1">
    <source>
        <dbReference type="SAM" id="SignalP"/>
    </source>
</evidence>
<feature type="chain" id="PRO_5023845574" evidence="1">
    <location>
        <begin position="22"/>
        <end position="109"/>
    </location>
</feature>
<dbReference type="PANTHER" id="PTHR31264">
    <property type="entry name" value="OS07G0554500 PROTEIN-RELATED"/>
    <property type="match status" value="1"/>
</dbReference>
<reference evidence="2 3" key="1">
    <citation type="journal article" date="2019" name="Sci. Rep.">
        <title>A high-quality genome of Eragrostis curvula grass provides insights into Poaceae evolution and supports new strategies to enhance forage quality.</title>
        <authorList>
            <person name="Carballo J."/>
            <person name="Santos B.A.C.M."/>
            <person name="Zappacosta D."/>
            <person name="Garbus I."/>
            <person name="Selva J.P."/>
            <person name="Gallo C.A."/>
            <person name="Diaz A."/>
            <person name="Albertini E."/>
            <person name="Caccamo M."/>
            <person name="Echenique V."/>
        </authorList>
    </citation>
    <scope>NUCLEOTIDE SEQUENCE [LARGE SCALE GENOMIC DNA]</scope>
    <source>
        <strain evidence="3">cv. Victoria</strain>
        <tissue evidence="2">Leaf</tissue>
    </source>
</reference>
<feature type="signal peptide" evidence="1">
    <location>
        <begin position="1"/>
        <end position="21"/>
    </location>
</feature>
<accession>A0A5J9VSE6</accession>
<dbReference type="EMBL" id="RWGY01000007">
    <property type="protein sequence ID" value="TVU38477.1"/>
    <property type="molecule type" value="Genomic_DNA"/>
</dbReference>
<sequence length="109" mass="12646">MASPTVFTLALVAYSFRRLLADQSFLRQYRSLHPPLLIGFIDGDEEEDNGMLNRTTTMPRARLLSKLLHLWLLACFYKKVFNNKLLKFSMSTTEFSTLDLPLPSMKSWK</sequence>
<dbReference type="PANTHER" id="PTHR31264:SF3">
    <property type="entry name" value="OS07G0554100 PROTEIN"/>
    <property type="match status" value="1"/>
</dbReference>
<dbReference type="Gramene" id="TVU38477">
    <property type="protein sequence ID" value="TVU38477"/>
    <property type="gene ID" value="EJB05_11849"/>
</dbReference>
<name>A0A5J9VSE6_9POAL</name>
<proteinExistence type="predicted"/>
<keyword evidence="3" id="KW-1185">Reference proteome</keyword>
<organism evidence="2 3">
    <name type="scientific">Eragrostis curvula</name>
    <name type="common">weeping love grass</name>
    <dbReference type="NCBI Taxonomy" id="38414"/>
    <lineage>
        <taxon>Eukaryota</taxon>
        <taxon>Viridiplantae</taxon>
        <taxon>Streptophyta</taxon>
        <taxon>Embryophyta</taxon>
        <taxon>Tracheophyta</taxon>
        <taxon>Spermatophyta</taxon>
        <taxon>Magnoliopsida</taxon>
        <taxon>Liliopsida</taxon>
        <taxon>Poales</taxon>
        <taxon>Poaceae</taxon>
        <taxon>PACMAD clade</taxon>
        <taxon>Chloridoideae</taxon>
        <taxon>Eragrostideae</taxon>
        <taxon>Eragrostidinae</taxon>
        <taxon>Eragrostis</taxon>
    </lineage>
</organism>
<comment type="caution">
    <text evidence="2">The sequence shown here is derived from an EMBL/GenBank/DDBJ whole genome shotgun (WGS) entry which is preliminary data.</text>
</comment>
<evidence type="ECO:0000313" key="2">
    <source>
        <dbReference type="EMBL" id="TVU38477.1"/>
    </source>
</evidence>
<feature type="non-terminal residue" evidence="2">
    <location>
        <position position="1"/>
    </location>
</feature>
<dbReference type="OrthoDB" id="690492at2759"/>
<protein>
    <submittedName>
        <fullName evidence="2">Uncharacterized protein</fullName>
    </submittedName>
</protein>
<dbReference type="AlphaFoldDB" id="A0A5J9VSE6"/>
<gene>
    <name evidence="2" type="ORF">EJB05_11849</name>
</gene>
<dbReference type="Proteomes" id="UP000324897">
    <property type="component" value="Chromosome 4"/>
</dbReference>
<evidence type="ECO:0000313" key="3">
    <source>
        <dbReference type="Proteomes" id="UP000324897"/>
    </source>
</evidence>
<keyword evidence="1" id="KW-0732">Signal</keyword>